<feature type="compositionally biased region" description="Basic residues" evidence="1">
    <location>
        <begin position="139"/>
        <end position="152"/>
    </location>
</feature>
<proteinExistence type="predicted"/>
<dbReference type="AlphaFoldDB" id="A0A0M9A4D8"/>
<feature type="compositionally biased region" description="Basic and acidic residues" evidence="1">
    <location>
        <begin position="90"/>
        <end position="113"/>
    </location>
</feature>
<sequence length="288" mass="33243">MAKRRKEWKMKRERSFLRKAERRKEQDDGRGEERRQQQRQHGASSSWCSAKDEEEEETREKEENASGDRFLLDARPRTIKSLSMVGGVIKDPRLRPCELSEKRTKKKPASERKKQTKKKKKKKKKKKNRKNIAGVGPGRPRRRLRLRGRGKKAREPAGQRMLRSLSGGGIVSGRDARSSPVPRREKLVFKPEVSVGNCVVNNSAMACLRYYNFAVQRALGLFAFEYAVRNEILPGNEVLFVEQTEISDGIVATITRQSLCQKKKETFETSRSDVSNPRSAQYNQNWHD</sequence>
<evidence type="ECO:0000313" key="3">
    <source>
        <dbReference type="Proteomes" id="UP000053105"/>
    </source>
</evidence>
<reference evidence="2 3" key="1">
    <citation type="submission" date="2015-07" db="EMBL/GenBank/DDBJ databases">
        <title>The genome of Melipona quadrifasciata.</title>
        <authorList>
            <person name="Pan H."/>
            <person name="Kapheim K."/>
        </authorList>
    </citation>
    <scope>NUCLEOTIDE SEQUENCE [LARGE SCALE GENOMIC DNA]</scope>
    <source>
        <strain evidence="2">0111107301</strain>
        <tissue evidence="2">Whole body</tissue>
    </source>
</reference>
<feature type="region of interest" description="Disordered" evidence="1">
    <location>
        <begin position="1"/>
        <end position="182"/>
    </location>
</feature>
<protein>
    <submittedName>
        <fullName evidence="2">Uncharacterized protein</fullName>
    </submittedName>
</protein>
<feature type="region of interest" description="Disordered" evidence="1">
    <location>
        <begin position="266"/>
        <end position="288"/>
    </location>
</feature>
<evidence type="ECO:0000256" key="1">
    <source>
        <dbReference type="SAM" id="MobiDB-lite"/>
    </source>
</evidence>
<keyword evidence="3" id="KW-1185">Reference proteome</keyword>
<evidence type="ECO:0000313" key="2">
    <source>
        <dbReference type="EMBL" id="KOX76995.1"/>
    </source>
</evidence>
<dbReference type="Proteomes" id="UP000053105">
    <property type="component" value="Unassembled WGS sequence"/>
</dbReference>
<dbReference type="EMBL" id="KQ435736">
    <property type="protein sequence ID" value="KOX76995.1"/>
    <property type="molecule type" value="Genomic_DNA"/>
</dbReference>
<feature type="compositionally biased region" description="Polar residues" evidence="1">
    <location>
        <begin position="272"/>
        <end position="288"/>
    </location>
</feature>
<gene>
    <name evidence="2" type="ORF">WN51_10389</name>
</gene>
<feature type="compositionally biased region" description="Basic and acidic residues" evidence="1">
    <location>
        <begin position="58"/>
        <end position="76"/>
    </location>
</feature>
<feature type="compositionally biased region" description="Basic residues" evidence="1">
    <location>
        <begin position="1"/>
        <end position="12"/>
    </location>
</feature>
<organism evidence="2 3">
    <name type="scientific">Melipona quadrifasciata</name>
    <dbReference type="NCBI Taxonomy" id="166423"/>
    <lineage>
        <taxon>Eukaryota</taxon>
        <taxon>Metazoa</taxon>
        <taxon>Ecdysozoa</taxon>
        <taxon>Arthropoda</taxon>
        <taxon>Hexapoda</taxon>
        <taxon>Insecta</taxon>
        <taxon>Pterygota</taxon>
        <taxon>Neoptera</taxon>
        <taxon>Endopterygota</taxon>
        <taxon>Hymenoptera</taxon>
        <taxon>Apocrita</taxon>
        <taxon>Aculeata</taxon>
        <taxon>Apoidea</taxon>
        <taxon>Anthophila</taxon>
        <taxon>Apidae</taxon>
        <taxon>Melipona</taxon>
    </lineage>
</organism>
<accession>A0A0M9A4D8</accession>
<feature type="compositionally biased region" description="Basic and acidic residues" evidence="1">
    <location>
        <begin position="13"/>
        <end position="36"/>
    </location>
</feature>
<dbReference type="OrthoDB" id="10633955at2759"/>
<name>A0A0M9A4D8_9HYME</name>
<feature type="compositionally biased region" description="Basic residues" evidence="1">
    <location>
        <begin position="114"/>
        <end position="130"/>
    </location>
</feature>